<dbReference type="EMBL" id="JBAKAZ010000003">
    <property type="protein sequence ID" value="MEL0628245.1"/>
    <property type="molecule type" value="Genomic_DNA"/>
</dbReference>
<reference evidence="4 5" key="1">
    <citation type="submission" date="2024-02" db="EMBL/GenBank/DDBJ databases">
        <title>Bacteria isolated from the canopy kelp, Nereocystis luetkeana.</title>
        <authorList>
            <person name="Pfister C.A."/>
            <person name="Younker I.T."/>
            <person name="Light S.H."/>
        </authorList>
    </citation>
    <scope>NUCLEOTIDE SEQUENCE [LARGE SCALE GENOMIC DNA]</scope>
    <source>
        <strain evidence="4 5">TI.1.05</strain>
    </source>
</reference>
<organism evidence="4 5">
    <name type="scientific">Psychromonas aquatilis</name>
    <dbReference type="NCBI Taxonomy" id="2005072"/>
    <lineage>
        <taxon>Bacteria</taxon>
        <taxon>Pseudomonadati</taxon>
        <taxon>Pseudomonadota</taxon>
        <taxon>Gammaproteobacteria</taxon>
        <taxon>Alteromonadales</taxon>
        <taxon>Psychromonadaceae</taxon>
        <taxon>Psychromonas</taxon>
    </lineage>
</organism>
<evidence type="ECO:0000256" key="2">
    <source>
        <dbReference type="ARBA" id="ARBA00022686"/>
    </source>
</evidence>
<evidence type="ECO:0000313" key="5">
    <source>
        <dbReference type="Proteomes" id="UP001369082"/>
    </source>
</evidence>
<dbReference type="PANTHER" id="PTHR32097:SF4">
    <property type="entry name" value="GENERAL STRESS PROTEIN 16U"/>
    <property type="match status" value="1"/>
</dbReference>
<gene>
    <name evidence="4" type="ORF">V6256_01375</name>
</gene>
<dbReference type="RefSeq" id="WP_341596194.1">
    <property type="nucleotide sequence ID" value="NZ_JBAKAZ010000003.1"/>
</dbReference>
<evidence type="ECO:0000259" key="3">
    <source>
        <dbReference type="Pfam" id="PF02342"/>
    </source>
</evidence>
<dbReference type="Pfam" id="PF02342">
    <property type="entry name" value="TerD"/>
    <property type="match status" value="1"/>
</dbReference>
<keyword evidence="2" id="KW-0778">Tellurium resistance</keyword>
<keyword evidence="5" id="KW-1185">Reference proteome</keyword>
<dbReference type="PANTHER" id="PTHR32097">
    <property type="entry name" value="CAMP-BINDING PROTEIN 1-RELATED"/>
    <property type="match status" value="1"/>
</dbReference>
<dbReference type="InterPro" id="IPR051324">
    <property type="entry name" value="Stress/Tellurium_Resist"/>
</dbReference>
<comment type="similarity">
    <text evidence="1">Belongs to the CAPAB/TerDEXZ family.</text>
</comment>
<dbReference type="CDD" id="cd06974">
    <property type="entry name" value="TerD_like"/>
    <property type="match status" value="1"/>
</dbReference>
<sequence>MAVSLQKGGNVSLEKVAPGMTKCLLGLGWDSRATDGADFDLDASVFLLNAEGKVKADNGFIFFNNLVSECGSVEHTGDNLTGEGEGDDEQVKVDLSKVPSDITKIIVSVTIHEAESRKQNFGQVSNAFIRIVNEATNEEVVRYDLSEDYSIETALIFGELYLHNGSWKFKAIGQGFEGGLGPLARQYGVAV</sequence>
<name>A0ABU9GLT0_9GAMM</name>
<accession>A0ABU9GLT0</accession>
<evidence type="ECO:0000256" key="1">
    <source>
        <dbReference type="ARBA" id="ARBA00008775"/>
    </source>
</evidence>
<dbReference type="Gene3D" id="2.60.60.30">
    <property type="entry name" value="sav2460 like domains"/>
    <property type="match status" value="1"/>
</dbReference>
<protein>
    <submittedName>
        <fullName evidence="4">TerD family protein</fullName>
    </submittedName>
</protein>
<dbReference type="InterPro" id="IPR003325">
    <property type="entry name" value="TerD"/>
</dbReference>
<evidence type="ECO:0000313" key="4">
    <source>
        <dbReference type="EMBL" id="MEL0628245.1"/>
    </source>
</evidence>
<comment type="caution">
    <text evidence="4">The sequence shown here is derived from an EMBL/GenBank/DDBJ whole genome shotgun (WGS) entry which is preliminary data.</text>
</comment>
<feature type="domain" description="TerD" evidence="3">
    <location>
        <begin position="1"/>
        <end position="187"/>
    </location>
</feature>
<dbReference type="Proteomes" id="UP001369082">
    <property type="component" value="Unassembled WGS sequence"/>
</dbReference>
<proteinExistence type="inferred from homology"/>